<accession>A0ACA9SHR3</accession>
<organism evidence="1 2">
    <name type="scientific">Racocetra persica</name>
    <dbReference type="NCBI Taxonomy" id="160502"/>
    <lineage>
        <taxon>Eukaryota</taxon>
        <taxon>Fungi</taxon>
        <taxon>Fungi incertae sedis</taxon>
        <taxon>Mucoromycota</taxon>
        <taxon>Glomeromycotina</taxon>
        <taxon>Glomeromycetes</taxon>
        <taxon>Diversisporales</taxon>
        <taxon>Gigasporaceae</taxon>
        <taxon>Racocetra</taxon>
    </lineage>
</organism>
<comment type="caution">
    <text evidence="1">The sequence shown here is derived from an EMBL/GenBank/DDBJ whole genome shotgun (WGS) entry which is preliminary data.</text>
</comment>
<dbReference type="EMBL" id="CAJVQC010126138">
    <property type="protein sequence ID" value="CAG8840226.1"/>
    <property type="molecule type" value="Genomic_DNA"/>
</dbReference>
<name>A0ACA9SHR3_9GLOM</name>
<proteinExistence type="predicted"/>
<reference evidence="1" key="1">
    <citation type="submission" date="2021-06" db="EMBL/GenBank/DDBJ databases">
        <authorList>
            <person name="Kallberg Y."/>
            <person name="Tangrot J."/>
            <person name="Rosling A."/>
        </authorList>
    </citation>
    <scope>NUCLEOTIDE SEQUENCE</scope>
    <source>
        <strain evidence="1">MA461A</strain>
    </source>
</reference>
<feature type="non-terminal residue" evidence="1">
    <location>
        <position position="54"/>
    </location>
</feature>
<protein>
    <submittedName>
        <fullName evidence="1">29959_t:CDS:1</fullName>
    </submittedName>
</protein>
<feature type="non-terminal residue" evidence="1">
    <location>
        <position position="1"/>
    </location>
</feature>
<evidence type="ECO:0000313" key="2">
    <source>
        <dbReference type="Proteomes" id="UP000789920"/>
    </source>
</evidence>
<sequence>NSRRFSKTADTKSSDSEYSNPEYSDPELLVYKFENNNKDDFSNEETELYEEEAK</sequence>
<gene>
    <name evidence="1" type="ORF">RPERSI_LOCUS31354</name>
</gene>
<dbReference type="Proteomes" id="UP000789920">
    <property type="component" value="Unassembled WGS sequence"/>
</dbReference>
<keyword evidence="2" id="KW-1185">Reference proteome</keyword>
<evidence type="ECO:0000313" key="1">
    <source>
        <dbReference type="EMBL" id="CAG8840226.1"/>
    </source>
</evidence>